<dbReference type="Pfam" id="PF02578">
    <property type="entry name" value="Cu-oxidase_4"/>
    <property type="match status" value="1"/>
</dbReference>
<dbReference type="InterPro" id="IPR038371">
    <property type="entry name" value="Cu_polyphenol_OxRdtase_sf"/>
</dbReference>
<evidence type="ECO:0000256" key="8">
    <source>
        <dbReference type="ARBA" id="ARBA00047989"/>
    </source>
</evidence>
<comment type="catalytic activity">
    <reaction evidence="8">
        <text>adenosine + H2O + H(+) = inosine + NH4(+)</text>
        <dbReference type="Rhea" id="RHEA:24408"/>
        <dbReference type="ChEBI" id="CHEBI:15377"/>
        <dbReference type="ChEBI" id="CHEBI:15378"/>
        <dbReference type="ChEBI" id="CHEBI:16335"/>
        <dbReference type="ChEBI" id="CHEBI:17596"/>
        <dbReference type="ChEBI" id="CHEBI:28938"/>
        <dbReference type="EC" id="3.5.4.4"/>
    </reaction>
    <physiologicalReaction direction="left-to-right" evidence="8">
        <dbReference type="Rhea" id="RHEA:24409"/>
    </physiologicalReaction>
</comment>
<gene>
    <name evidence="12" type="primary">pgeF</name>
    <name evidence="12" type="ORF">DNJ73_02875</name>
</gene>
<dbReference type="NCBIfam" id="TIGR00726">
    <property type="entry name" value="peptidoglycan editing factor PgeF"/>
    <property type="match status" value="1"/>
</dbReference>
<dbReference type="CDD" id="cd16833">
    <property type="entry name" value="YfiH"/>
    <property type="match status" value="1"/>
</dbReference>
<comment type="similarity">
    <text evidence="3 11">Belongs to the purine nucleoside phosphorylase YfiH/LACC1 family.</text>
</comment>
<dbReference type="RefSeq" id="WP_158466209.1">
    <property type="nucleotide sequence ID" value="NZ_QJUE01000002.1"/>
</dbReference>
<dbReference type="PANTHER" id="PTHR30616:SF2">
    <property type="entry name" value="PURINE NUCLEOSIDE PHOSPHORYLASE LACC1"/>
    <property type="match status" value="1"/>
</dbReference>
<organism evidence="12 13">
    <name type="scientific">Prochlorococcus marinus XMU1408</name>
    <dbReference type="NCBI Taxonomy" id="2213228"/>
    <lineage>
        <taxon>Bacteria</taxon>
        <taxon>Bacillati</taxon>
        <taxon>Cyanobacteriota</taxon>
        <taxon>Cyanophyceae</taxon>
        <taxon>Synechococcales</taxon>
        <taxon>Prochlorococcaceae</taxon>
        <taxon>Prochlorococcus</taxon>
    </lineage>
</organism>
<reference evidence="12 13" key="1">
    <citation type="journal article" date="2018" name="Appl. Environ. Microbiol.">
        <title>Genome rearrangement shapes Prochlorococcus ecological adaptation.</title>
        <authorList>
            <person name="Yan W."/>
            <person name="Wei S."/>
            <person name="Wang Q."/>
            <person name="Xiao X."/>
            <person name="Zeng Q."/>
            <person name="Jiao N."/>
            <person name="Zhang R."/>
        </authorList>
    </citation>
    <scope>NUCLEOTIDE SEQUENCE [LARGE SCALE GENOMIC DNA]</scope>
    <source>
        <strain evidence="12 13">XMU1408</strain>
    </source>
</reference>
<comment type="function">
    <text evidence="2">Purine nucleoside enzyme that catalyzes the phosphorolysis of adenosine and inosine nucleosides, yielding D-ribose 1-phosphate and the respective free bases, adenine and hypoxanthine. Also catalyzes the phosphorolysis of S-methyl-5'-thioadenosine into adenine and S-methyl-5-thio-alpha-D-ribose 1-phosphate. Also has adenosine deaminase activity.</text>
</comment>
<dbReference type="EMBL" id="QJUE01000002">
    <property type="protein sequence ID" value="PYE02713.1"/>
    <property type="molecule type" value="Genomic_DNA"/>
</dbReference>
<dbReference type="GO" id="GO:0016787">
    <property type="term" value="F:hydrolase activity"/>
    <property type="evidence" value="ECO:0007669"/>
    <property type="project" value="UniProtKB-KW"/>
</dbReference>
<evidence type="ECO:0000256" key="9">
    <source>
        <dbReference type="ARBA" id="ARBA00048968"/>
    </source>
</evidence>
<evidence type="ECO:0000256" key="11">
    <source>
        <dbReference type="RuleBase" id="RU361274"/>
    </source>
</evidence>
<evidence type="ECO:0000256" key="7">
    <source>
        <dbReference type="ARBA" id="ARBA00022833"/>
    </source>
</evidence>
<dbReference type="PANTHER" id="PTHR30616">
    <property type="entry name" value="UNCHARACTERIZED PROTEIN YFIH"/>
    <property type="match status" value="1"/>
</dbReference>
<evidence type="ECO:0000256" key="6">
    <source>
        <dbReference type="ARBA" id="ARBA00022801"/>
    </source>
</evidence>
<evidence type="ECO:0000256" key="5">
    <source>
        <dbReference type="ARBA" id="ARBA00022723"/>
    </source>
</evidence>
<keyword evidence="7" id="KW-0862">Zinc</keyword>
<keyword evidence="5" id="KW-0479">Metal-binding</keyword>
<comment type="caution">
    <text evidence="12">The sequence shown here is derived from an EMBL/GenBank/DDBJ whole genome shotgun (WGS) entry which is preliminary data.</text>
</comment>
<dbReference type="OrthoDB" id="4279at2"/>
<dbReference type="GO" id="GO:0005507">
    <property type="term" value="F:copper ion binding"/>
    <property type="evidence" value="ECO:0007669"/>
    <property type="project" value="TreeGrafter"/>
</dbReference>
<comment type="catalytic activity">
    <reaction evidence="10">
        <text>S-methyl-5'-thioadenosine + phosphate = 5-(methylsulfanyl)-alpha-D-ribose 1-phosphate + adenine</text>
        <dbReference type="Rhea" id="RHEA:11852"/>
        <dbReference type="ChEBI" id="CHEBI:16708"/>
        <dbReference type="ChEBI" id="CHEBI:17509"/>
        <dbReference type="ChEBI" id="CHEBI:43474"/>
        <dbReference type="ChEBI" id="CHEBI:58533"/>
        <dbReference type="EC" id="2.4.2.28"/>
    </reaction>
    <physiologicalReaction direction="left-to-right" evidence="10">
        <dbReference type="Rhea" id="RHEA:11853"/>
    </physiologicalReaction>
</comment>
<evidence type="ECO:0000256" key="4">
    <source>
        <dbReference type="ARBA" id="ARBA00022679"/>
    </source>
</evidence>
<dbReference type="SUPFAM" id="SSF64438">
    <property type="entry name" value="CNF1/YfiH-like putative cysteine hydrolases"/>
    <property type="match status" value="1"/>
</dbReference>
<dbReference type="Gene3D" id="3.60.140.10">
    <property type="entry name" value="CNF1/YfiH-like putative cysteine hydrolases"/>
    <property type="match status" value="1"/>
</dbReference>
<evidence type="ECO:0000256" key="10">
    <source>
        <dbReference type="ARBA" id="ARBA00049893"/>
    </source>
</evidence>
<dbReference type="GO" id="GO:0017061">
    <property type="term" value="F:S-methyl-5-thioadenosine phosphorylase activity"/>
    <property type="evidence" value="ECO:0007669"/>
    <property type="project" value="UniProtKB-EC"/>
</dbReference>
<evidence type="ECO:0000313" key="13">
    <source>
        <dbReference type="Proteomes" id="UP000247807"/>
    </source>
</evidence>
<keyword evidence="6" id="KW-0378">Hydrolase</keyword>
<keyword evidence="4" id="KW-0808">Transferase</keyword>
<evidence type="ECO:0000256" key="1">
    <source>
        <dbReference type="ARBA" id="ARBA00000553"/>
    </source>
</evidence>
<dbReference type="InterPro" id="IPR003730">
    <property type="entry name" value="Cu_polyphenol_OxRdtase"/>
</dbReference>
<dbReference type="Proteomes" id="UP000247807">
    <property type="component" value="Unassembled WGS sequence"/>
</dbReference>
<comment type="catalytic activity">
    <reaction evidence="9">
        <text>adenosine + phosphate = alpha-D-ribose 1-phosphate + adenine</text>
        <dbReference type="Rhea" id="RHEA:27642"/>
        <dbReference type="ChEBI" id="CHEBI:16335"/>
        <dbReference type="ChEBI" id="CHEBI:16708"/>
        <dbReference type="ChEBI" id="CHEBI:43474"/>
        <dbReference type="ChEBI" id="CHEBI:57720"/>
        <dbReference type="EC" id="2.4.2.1"/>
    </reaction>
    <physiologicalReaction direction="left-to-right" evidence="9">
        <dbReference type="Rhea" id="RHEA:27643"/>
    </physiologicalReaction>
</comment>
<evidence type="ECO:0000256" key="3">
    <source>
        <dbReference type="ARBA" id="ARBA00007353"/>
    </source>
</evidence>
<evidence type="ECO:0000313" key="12">
    <source>
        <dbReference type="EMBL" id="PYE02713.1"/>
    </source>
</evidence>
<proteinExistence type="inferred from homology"/>
<protein>
    <recommendedName>
        <fullName evidence="11">Purine nucleoside phosphorylase</fullName>
    </recommendedName>
</protein>
<sequence>MKLINYNNTKYFQSSLLKEHGFINAFFTKRHKKNKPGELQNELNLVSNINYLKQVHSNKILQVNNTLDLESNFADCLITKKKFQSLWVYTADCIPILIADKKTRQIAACHSGLKGIKKHIISKLLKIFTALGAKKSNLIIALGPSIKGDNYQVMTKDVEDLIIELTGKGYMESYLYKIEGPKEEELNLYRKDPNPDRLLIDIQAAAILQLYNEGIKQSQIDLNRLCTYSNPKLFNSYRRNNTKLRQWSCIYS</sequence>
<accession>A0A318RFN9</accession>
<comment type="catalytic activity">
    <reaction evidence="1">
        <text>inosine + phosphate = alpha-D-ribose 1-phosphate + hypoxanthine</text>
        <dbReference type="Rhea" id="RHEA:27646"/>
        <dbReference type="ChEBI" id="CHEBI:17368"/>
        <dbReference type="ChEBI" id="CHEBI:17596"/>
        <dbReference type="ChEBI" id="CHEBI:43474"/>
        <dbReference type="ChEBI" id="CHEBI:57720"/>
        <dbReference type="EC" id="2.4.2.1"/>
    </reaction>
    <physiologicalReaction direction="left-to-right" evidence="1">
        <dbReference type="Rhea" id="RHEA:27647"/>
    </physiologicalReaction>
</comment>
<name>A0A318RFN9_PROMR</name>
<dbReference type="InterPro" id="IPR011324">
    <property type="entry name" value="Cytotoxic_necrot_fac-like_cat"/>
</dbReference>
<evidence type="ECO:0000256" key="2">
    <source>
        <dbReference type="ARBA" id="ARBA00003215"/>
    </source>
</evidence>
<dbReference type="AlphaFoldDB" id="A0A318RFN9"/>